<evidence type="ECO:0000313" key="2">
    <source>
        <dbReference type="EMBL" id="KAH3813295.1"/>
    </source>
</evidence>
<reference evidence="2" key="2">
    <citation type="submission" date="2020-11" db="EMBL/GenBank/DDBJ databases">
        <authorList>
            <person name="McCartney M.A."/>
            <person name="Auch B."/>
            <person name="Kono T."/>
            <person name="Mallez S."/>
            <person name="Becker A."/>
            <person name="Gohl D.M."/>
            <person name="Silverstein K.A.T."/>
            <person name="Koren S."/>
            <person name="Bechman K.B."/>
            <person name="Herman A."/>
            <person name="Abrahante J.E."/>
            <person name="Garbe J."/>
        </authorList>
    </citation>
    <scope>NUCLEOTIDE SEQUENCE</scope>
    <source>
        <strain evidence="2">Duluth1</strain>
        <tissue evidence="2">Whole animal</tissue>
    </source>
</reference>
<evidence type="ECO:0000256" key="1">
    <source>
        <dbReference type="SAM" id="MobiDB-lite"/>
    </source>
</evidence>
<name>A0A9D4GA22_DREPO</name>
<feature type="compositionally biased region" description="Basic and acidic residues" evidence="1">
    <location>
        <begin position="11"/>
        <end position="22"/>
    </location>
</feature>
<evidence type="ECO:0000313" key="3">
    <source>
        <dbReference type="Proteomes" id="UP000828390"/>
    </source>
</evidence>
<gene>
    <name evidence="2" type="ORF">DPMN_141749</name>
</gene>
<sequence>MTSENLSNAVQKHEQAMKRPDMTTKSTQKSFQTRSYKKKQVICEEKERLAEKNSLWKS</sequence>
<reference evidence="2" key="1">
    <citation type="journal article" date="2019" name="bioRxiv">
        <title>The Genome of the Zebra Mussel, Dreissena polymorpha: A Resource for Invasive Species Research.</title>
        <authorList>
            <person name="McCartney M.A."/>
            <person name="Auch B."/>
            <person name="Kono T."/>
            <person name="Mallez S."/>
            <person name="Zhang Y."/>
            <person name="Obille A."/>
            <person name="Becker A."/>
            <person name="Abrahante J.E."/>
            <person name="Garbe J."/>
            <person name="Badalamenti J.P."/>
            <person name="Herman A."/>
            <person name="Mangelson H."/>
            <person name="Liachko I."/>
            <person name="Sullivan S."/>
            <person name="Sone E.D."/>
            <person name="Koren S."/>
            <person name="Silverstein K.A.T."/>
            <person name="Beckman K.B."/>
            <person name="Gohl D.M."/>
        </authorList>
    </citation>
    <scope>NUCLEOTIDE SEQUENCE</scope>
    <source>
        <strain evidence="2">Duluth1</strain>
        <tissue evidence="2">Whole animal</tissue>
    </source>
</reference>
<feature type="compositionally biased region" description="Polar residues" evidence="1">
    <location>
        <begin position="23"/>
        <end position="34"/>
    </location>
</feature>
<dbReference type="EMBL" id="JAIWYP010000006">
    <property type="protein sequence ID" value="KAH3813295.1"/>
    <property type="molecule type" value="Genomic_DNA"/>
</dbReference>
<keyword evidence="3" id="KW-1185">Reference proteome</keyword>
<feature type="region of interest" description="Disordered" evidence="1">
    <location>
        <begin position="1"/>
        <end position="38"/>
    </location>
</feature>
<comment type="caution">
    <text evidence="2">The sequence shown here is derived from an EMBL/GenBank/DDBJ whole genome shotgun (WGS) entry which is preliminary data.</text>
</comment>
<dbReference type="AlphaFoldDB" id="A0A9D4GA22"/>
<accession>A0A9D4GA22</accession>
<feature type="compositionally biased region" description="Polar residues" evidence="1">
    <location>
        <begin position="1"/>
        <end position="10"/>
    </location>
</feature>
<proteinExistence type="predicted"/>
<protein>
    <submittedName>
        <fullName evidence="2">Uncharacterized protein</fullName>
    </submittedName>
</protein>
<dbReference type="Proteomes" id="UP000828390">
    <property type="component" value="Unassembled WGS sequence"/>
</dbReference>
<organism evidence="2 3">
    <name type="scientific">Dreissena polymorpha</name>
    <name type="common">Zebra mussel</name>
    <name type="synonym">Mytilus polymorpha</name>
    <dbReference type="NCBI Taxonomy" id="45954"/>
    <lineage>
        <taxon>Eukaryota</taxon>
        <taxon>Metazoa</taxon>
        <taxon>Spiralia</taxon>
        <taxon>Lophotrochozoa</taxon>
        <taxon>Mollusca</taxon>
        <taxon>Bivalvia</taxon>
        <taxon>Autobranchia</taxon>
        <taxon>Heteroconchia</taxon>
        <taxon>Euheterodonta</taxon>
        <taxon>Imparidentia</taxon>
        <taxon>Neoheterodontei</taxon>
        <taxon>Myida</taxon>
        <taxon>Dreissenoidea</taxon>
        <taxon>Dreissenidae</taxon>
        <taxon>Dreissena</taxon>
    </lineage>
</organism>